<keyword evidence="2" id="KW-1185">Reference proteome</keyword>
<evidence type="ECO:0000313" key="2">
    <source>
        <dbReference type="Proteomes" id="UP000559256"/>
    </source>
</evidence>
<reference evidence="1 2" key="1">
    <citation type="journal article" date="2020" name="ISME J.">
        <title>Uncovering the hidden diversity of litter-decomposition mechanisms in mushroom-forming fungi.</title>
        <authorList>
            <person name="Floudas D."/>
            <person name="Bentzer J."/>
            <person name="Ahren D."/>
            <person name="Johansson T."/>
            <person name="Persson P."/>
            <person name="Tunlid A."/>
        </authorList>
    </citation>
    <scope>NUCLEOTIDE SEQUENCE [LARGE SCALE GENOMIC DNA]</scope>
    <source>
        <strain evidence="1 2">CBS 291.85</strain>
    </source>
</reference>
<dbReference type="AlphaFoldDB" id="A0A8H5GAN7"/>
<protein>
    <submittedName>
        <fullName evidence="1">Uncharacterized protein</fullName>
    </submittedName>
</protein>
<sequence length="126" mass="13652">MQSGLFKYRLRCAAFLSATICSRMTNRYTRLLELSPGPHEPTAQCGLQAQSALKAAWSVAAHYLSSNATAETISAIALAVFEAFSGHIVCKDCLDQRSKAVVNVVEKWDEIVLLPFNVSNATSNSA</sequence>
<proteinExistence type="predicted"/>
<comment type="caution">
    <text evidence="1">The sequence shown here is derived from an EMBL/GenBank/DDBJ whole genome shotgun (WGS) entry which is preliminary data.</text>
</comment>
<organism evidence="1 2">
    <name type="scientific">Tetrapyrgos nigripes</name>
    <dbReference type="NCBI Taxonomy" id="182062"/>
    <lineage>
        <taxon>Eukaryota</taxon>
        <taxon>Fungi</taxon>
        <taxon>Dikarya</taxon>
        <taxon>Basidiomycota</taxon>
        <taxon>Agaricomycotina</taxon>
        <taxon>Agaricomycetes</taxon>
        <taxon>Agaricomycetidae</taxon>
        <taxon>Agaricales</taxon>
        <taxon>Marasmiineae</taxon>
        <taxon>Marasmiaceae</taxon>
        <taxon>Tetrapyrgos</taxon>
    </lineage>
</organism>
<dbReference type="Proteomes" id="UP000559256">
    <property type="component" value="Unassembled WGS sequence"/>
</dbReference>
<gene>
    <name evidence="1" type="ORF">D9758_006148</name>
</gene>
<evidence type="ECO:0000313" key="1">
    <source>
        <dbReference type="EMBL" id="KAF5361443.1"/>
    </source>
</evidence>
<name>A0A8H5GAN7_9AGAR</name>
<accession>A0A8H5GAN7</accession>
<dbReference type="EMBL" id="JAACJM010000040">
    <property type="protein sequence ID" value="KAF5361443.1"/>
    <property type="molecule type" value="Genomic_DNA"/>
</dbReference>